<sequence>MITSLSEALAADRTRRIGLVPLAAACILALALLLPTAFSSPLSRADAFAPSSGLVLRETSGDASCTSGSGAAASLGAEACPGINRLGGDHSMAPGKTIATTVEITNAGTATAGTLVLSARAGCAEVPLDGTTARGAARDLCDRIHVDVVAGSRPLFSGSAAELGGRLAAGLRVAAGVRPEESVPVTFRATLDSRAGNAYQALAASVPVEWTFTA</sequence>
<proteinExistence type="predicted"/>
<gene>
    <name evidence="1" type="ORF">GCM10022256_34830</name>
</gene>
<protein>
    <submittedName>
        <fullName evidence="1">Uncharacterized protein</fullName>
    </submittedName>
</protein>
<dbReference type="EMBL" id="BAABAU010000012">
    <property type="protein sequence ID" value="GAA4267871.1"/>
    <property type="molecule type" value="Genomic_DNA"/>
</dbReference>
<keyword evidence="2" id="KW-1185">Reference proteome</keyword>
<comment type="caution">
    <text evidence="1">The sequence shown here is derived from an EMBL/GenBank/DDBJ whole genome shotgun (WGS) entry which is preliminary data.</text>
</comment>
<dbReference type="Proteomes" id="UP001501594">
    <property type="component" value="Unassembled WGS sequence"/>
</dbReference>
<reference evidence="2" key="1">
    <citation type="journal article" date="2019" name="Int. J. Syst. Evol. Microbiol.">
        <title>The Global Catalogue of Microorganisms (GCM) 10K type strain sequencing project: providing services to taxonomists for standard genome sequencing and annotation.</title>
        <authorList>
            <consortium name="The Broad Institute Genomics Platform"/>
            <consortium name="The Broad Institute Genome Sequencing Center for Infectious Disease"/>
            <person name="Wu L."/>
            <person name="Ma J."/>
        </authorList>
    </citation>
    <scope>NUCLEOTIDE SEQUENCE [LARGE SCALE GENOMIC DNA]</scope>
    <source>
        <strain evidence="2">JCM 17442</strain>
    </source>
</reference>
<evidence type="ECO:0000313" key="1">
    <source>
        <dbReference type="EMBL" id="GAA4267871.1"/>
    </source>
</evidence>
<organism evidence="1 2">
    <name type="scientific">Frondihabitans peucedani</name>
    <dbReference type="NCBI Taxonomy" id="598626"/>
    <lineage>
        <taxon>Bacteria</taxon>
        <taxon>Bacillati</taxon>
        <taxon>Actinomycetota</taxon>
        <taxon>Actinomycetes</taxon>
        <taxon>Micrococcales</taxon>
        <taxon>Microbacteriaceae</taxon>
        <taxon>Frondihabitans</taxon>
    </lineage>
</organism>
<name>A0ABP8E6K9_9MICO</name>
<accession>A0ABP8E6K9</accession>
<dbReference type="RefSeq" id="WP_344798581.1">
    <property type="nucleotide sequence ID" value="NZ_BAABAU010000012.1"/>
</dbReference>
<evidence type="ECO:0000313" key="2">
    <source>
        <dbReference type="Proteomes" id="UP001501594"/>
    </source>
</evidence>